<evidence type="ECO:0000313" key="2">
    <source>
        <dbReference type="Proteomes" id="UP001371456"/>
    </source>
</evidence>
<protein>
    <recommendedName>
        <fullName evidence="3">ATPase AAA-type core domain-containing protein</fullName>
    </recommendedName>
</protein>
<organism evidence="1 2">
    <name type="scientific">Solanum bulbocastanum</name>
    <name type="common">Wild potato</name>
    <dbReference type="NCBI Taxonomy" id="147425"/>
    <lineage>
        <taxon>Eukaryota</taxon>
        <taxon>Viridiplantae</taxon>
        <taxon>Streptophyta</taxon>
        <taxon>Embryophyta</taxon>
        <taxon>Tracheophyta</taxon>
        <taxon>Spermatophyta</taxon>
        <taxon>Magnoliopsida</taxon>
        <taxon>eudicotyledons</taxon>
        <taxon>Gunneridae</taxon>
        <taxon>Pentapetalae</taxon>
        <taxon>asterids</taxon>
        <taxon>lamiids</taxon>
        <taxon>Solanales</taxon>
        <taxon>Solanaceae</taxon>
        <taxon>Solanoideae</taxon>
        <taxon>Solaneae</taxon>
        <taxon>Solanum</taxon>
    </lineage>
</organism>
<dbReference type="Gene3D" id="3.40.50.300">
    <property type="entry name" value="P-loop containing nucleotide triphosphate hydrolases"/>
    <property type="match status" value="1"/>
</dbReference>
<name>A0AAN8SZY7_SOLBU</name>
<accession>A0AAN8SZY7</accession>
<dbReference type="Proteomes" id="UP001371456">
    <property type="component" value="Unassembled WGS sequence"/>
</dbReference>
<reference evidence="1 2" key="1">
    <citation type="submission" date="2024-02" db="EMBL/GenBank/DDBJ databases">
        <title>de novo genome assembly of Solanum bulbocastanum strain 11H21.</title>
        <authorList>
            <person name="Hosaka A.J."/>
        </authorList>
    </citation>
    <scope>NUCLEOTIDE SEQUENCE [LARGE SCALE GENOMIC DNA]</scope>
    <source>
        <tissue evidence="1">Young leaves</tissue>
    </source>
</reference>
<proteinExistence type="predicted"/>
<keyword evidence="2" id="KW-1185">Reference proteome</keyword>
<dbReference type="AlphaFoldDB" id="A0AAN8SZY7"/>
<dbReference type="EMBL" id="JBANQN010000011">
    <property type="protein sequence ID" value="KAK6775966.1"/>
    <property type="molecule type" value="Genomic_DNA"/>
</dbReference>
<dbReference type="InterPro" id="IPR027417">
    <property type="entry name" value="P-loop_NTPase"/>
</dbReference>
<sequence length="67" mass="7367">MPSCRTSSTTTYASTIPRRMDSSTVEVSIYGTTAQQQVIRKPWRGVLMFGPLGTRKTLLAKVVATEC</sequence>
<evidence type="ECO:0008006" key="3">
    <source>
        <dbReference type="Google" id="ProtNLM"/>
    </source>
</evidence>
<evidence type="ECO:0000313" key="1">
    <source>
        <dbReference type="EMBL" id="KAK6775966.1"/>
    </source>
</evidence>
<gene>
    <name evidence="1" type="ORF">RDI58_026967</name>
</gene>
<comment type="caution">
    <text evidence="1">The sequence shown here is derived from an EMBL/GenBank/DDBJ whole genome shotgun (WGS) entry which is preliminary data.</text>
</comment>